<reference evidence="3" key="1">
    <citation type="journal article" date="2016" name="Nat. Genet.">
        <title>A high-quality carrot genome assembly provides new insights into carotenoid accumulation and asterid genome evolution.</title>
        <authorList>
            <person name="Iorizzo M."/>
            <person name="Ellison S."/>
            <person name="Senalik D."/>
            <person name="Zeng P."/>
            <person name="Satapoomin P."/>
            <person name="Huang J."/>
            <person name="Bowman M."/>
            <person name="Iovene M."/>
            <person name="Sanseverino W."/>
            <person name="Cavagnaro P."/>
            <person name="Yildiz M."/>
            <person name="Macko-Podgorni A."/>
            <person name="Moranska E."/>
            <person name="Grzebelus E."/>
            <person name="Grzebelus D."/>
            <person name="Ashrafi H."/>
            <person name="Zheng Z."/>
            <person name="Cheng S."/>
            <person name="Spooner D."/>
            <person name="Van Deynze A."/>
            <person name="Simon P."/>
        </authorList>
    </citation>
    <scope>NUCLEOTIDE SEQUENCE [LARGE SCALE GENOMIC DNA]</scope>
    <source>
        <tissue evidence="3">Leaf</tissue>
    </source>
</reference>
<dbReference type="Proteomes" id="UP000077755">
    <property type="component" value="Chromosome 1"/>
</dbReference>
<dbReference type="PROSITE" id="PS50891">
    <property type="entry name" value="LOB"/>
    <property type="match status" value="1"/>
</dbReference>
<dbReference type="OrthoDB" id="1893065at2759"/>
<reference evidence="4" key="2">
    <citation type="submission" date="2022-03" db="EMBL/GenBank/DDBJ databases">
        <title>Draft title - Genomic analysis of global carrot germplasm unveils the trajectory of domestication and the origin of high carotenoid orange carrot.</title>
        <authorList>
            <person name="Iorizzo M."/>
            <person name="Ellison S."/>
            <person name="Senalik D."/>
            <person name="Macko-Podgorni A."/>
            <person name="Grzebelus D."/>
            <person name="Bostan H."/>
            <person name="Rolling W."/>
            <person name="Curaba J."/>
            <person name="Simon P."/>
        </authorList>
    </citation>
    <scope>NUCLEOTIDE SEQUENCE</scope>
    <source>
        <tissue evidence="4">Leaf</tissue>
    </source>
</reference>
<keyword evidence="5" id="KW-1185">Reference proteome</keyword>
<dbReference type="PANTHER" id="PTHR31301">
    <property type="entry name" value="LOB DOMAIN-CONTAINING PROTEIN 4-RELATED"/>
    <property type="match status" value="1"/>
</dbReference>
<gene>
    <name evidence="3" type="ORF">DCAR_000800</name>
    <name evidence="4" type="ORF">DCAR_0100606</name>
</gene>
<evidence type="ECO:0000313" key="5">
    <source>
        <dbReference type="Proteomes" id="UP000077755"/>
    </source>
</evidence>
<dbReference type="STRING" id="79200.A0A166FSU5"/>
<dbReference type="EMBL" id="CP093343">
    <property type="protein sequence ID" value="WOG81459.1"/>
    <property type="molecule type" value="Genomic_DNA"/>
</dbReference>
<dbReference type="Gramene" id="KZN08131">
    <property type="protein sequence ID" value="KZN08131"/>
    <property type="gene ID" value="DCAR_000800"/>
</dbReference>
<dbReference type="PANTHER" id="PTHR31301:SF67">
    <property type="entry name" value="LOB DOMAIN-CONTAINING PROTEIN 22"/>
    <property type="match status" value="1"/>
</dbReference>
<sequence length="206" mass="23256">MTGPGTNVSQACAACKHQRRKCAPDCPLAPYFPPHRQAEFLNVHKLFGIRNIINAVKTVDPNQREIVVRSMIEEAELRVMDPVGGSCGMVKSLYDKCEQVKVELDMVFQQLAICRAKSKNVEVRRGVRSFYDNLMPRHPGNGALRPPRNNIEISKKTSVKNENDGVEALQIGVNEEKGAKKMRNIDINKESREIEENDLDKEDVKQ</sequence>
<dbReference type="KEGG" id="dcr:108199884"/>
<name>A0A166FSU5_DAUCS</name>
<evidence type="ECO:0000256" key="1">
    <source>
        <dbReference type="ARBA" id="ARBA00005474"/>
    </source>
</evidence>
<feature type="domain" description="LOB" evidence="2">
    <location>
        <begin position="10"/>
        <end position="111"/>
    </location>
</feature>
<evidence type="ECO:0000313" key="3">
    <source>
        <dbReference type="EMBL" id="KZN08131.1"/>
    </source>
</evidence>
<proteinExistence type="inferred from homology"/>
<dbReference type="Pfam" id="PF03195">
    <property type="entry name" value="LOB"/>
    <property type="match status" value="1"/>
</dbReference>
<organism evidence="3">
    <name type="scientific">Daucus carota subsp. sativus</name>
    <name type="common">Carrot</name>
    <dbReference type="NCBI Taxonomy" id="79200"/>
    <lineage>
        <taxon>Eukaryota</taxon>
        <taxon>Viridiplantae</taxon>
        <taxon>Streptophyta</taxon>
        <taxon>Embryophyta</taxon>
        <taxon>Tracheophyta</taxon>
        <taxon>Spermatophyta</taxon>
        <taxon>Magnoliopsida</taxon>
        <taxon>eudicotyledons</taxon>
        <taxon>Gunneridae</taxon>
        <taxon>Pentapetalae</taxon>
        <taxon>asterids</taxon>
        <taxon>campanulids</taxon>
        <taxon>Apiales</taxon>
        <taxon>Apiaceae</taxon>
        <taxon>Apioideae</taxon>
        <taxon>Scandiceae</taxon>
        <taxon>Daucinae</taxon>
        <taxon>Daucus</taxon>
        <taxon>Daucus sect. Daucus</taxon>
    </lineage>
</organism>
<protein>
    <recommendedName>
        <fullName evidence="2">LOB domain-containing protein</fullName>
    </recommendedName>
</protein>
<evidence type="ECO:0000313" key="4">
    <source>
        <dbReference type="EMBL" id="WOG81459.1"/>
    </source>
</evidence>
<dbReference type="EMBL" id="LNRQ01000001">
    <property type="protein sequence ID" value="KZN08131.1"/>
    <property type="molecule type" value="Genomic_DNA"/>
</dbReference>
<dbReference type="InterPro" id="IPR004883">
    <property type="entry name" value="LOB"/>
</dbReference>
<dbReference type="AlphaFoldDB" id="A0A166FSU5"/>
<comment type="similarity">
    <text evidence="1">Belongs to the LOB domain-containing protein family.</text>
</comment>
<evidence type="ECO:0000259" key="2">
    <source>
        <dbReference type="PROSITE" id="PS50891"/>
    </source>
</evidence>
<accession>A0A166FSU5</accession>